<dbReference type="EMBL" id="CP053708">
    <property type="protein sequence ID" value="QKE89228.1"/>
    <property type="molecule type" value="Genomic_DNA"/>
</dbReference>
<evidence type="ECO:0000256" key="5">
    <source>
        <dbReference type="ARBA" id="ARBA00022737"/>
    </source>
</evidence>
<dbReference type="InterPro" id="IPR046348">
    <property type="entry name" value="SIS_dom_sf"/>
</dbReference>
<dbReference type="InterPro" id="IPR035490">
    <property type="entry name" value="GlmS/FrlB_SIS"/>
</dbReference>
<accession>A0A6M8HLK7</accession>
<keyword evidence="4" id="KW-0808">Transferase</keyword>
<feature type="domain" description="SIS" evidence="7">
    <location>
        <begin position="246"/>
        <end position="389"/>
    </location>
</feature>
<evidence type="ECO:0000256" key="4">
    <source>
        <dbReference type="ARBA" id="ARBA00022576"/>
    </source>
</evidence>
<dbReference type="EC" id="2.6.1.16" evidence="2"/>
<dbReference type="GO" id="GO:0097367">
    <property type="term" value="F:carbohydrate derivative binding"/>
    <property type="evidence" value="ECO:0007669"/>
    <property type="project" value="InterPro"/>
</dbReference>
<evidence type="ECO:0000313" key="8">
    <source>
        <dbReference type="EMBL" id="QKE89228.1"/>
    </source>
</evidence>
<reference evidence="8 9" key="1">
    <citation type="journal article" date="2014" name="World J. Microbiol. Biotechnol.">
        <title>Biodiversity and physiological characteristics of Antarctic and Arctic lichens-associated bacteria.</title>
        <authorList>
            <person name="Lee Y.M."/>
            <person name="Kim E.H."/>
            <person name="Lee H.K."/>
            <person name="Hong S.G."/>
        </authorList>
    </citation>
    <scope>NUCLEOTIDE SEQUENCE [LARGE SCALE GENOMIC DNA]</scope>
    <source>
        <strain evidence="8 9">PAMC 26569</strain>
    </source>
</reference>
<dbReference type="AlphaFoldDB" id="A0A6M8HLK7"/>
<comment type="catalytic activity">
    <reaction evidence="1">
        <text>D-fructose 6-phosphate + L-glutamine = D-glucosamine 6-phosphate + L-glutamate</text>
        <dbReference type="Rhea" id="RHEA:13237"/>
        <dbReference type="ChEBI" id="CHEBI:29985"/>
        <dbReference type="ChEBI" id="CHEBI:58359"/>
        <dbReference type="ChEBI" id="CHEBI:58725"/>
        <dbReference type="ChEBI" id="CHEBI:61527"/>
        <dbReference type="EC" id="2.6.1.16"/>
    </reaction>
</comment>
<evidence type="ECO:0000256" key="1">
    <source>
        <dbReference type="ARBA" id="ARBA00001031"/>
    </source>
</evidence>
<dbReference type="GO" id="GO:0006002">
    <property type="term" value="P:fructose 6-phosphate metabolic process"/>
    <property type="evidence" value="ECO:0007669"/>
    <property type="project" value="TreeGrafter"/>
</dbReference>
<evidence type="ECO:0000256" key="2">
    <source>
        <dbReference type="ARBA" id="ARBA00012916"/>
    </source>
</evidence>
<evidence type="ECO:0000313" key="9">
    <source>
        <dbReference type="Proteomes" id="UP000500767"/>
    </source>
</evidence>
<dbReference type="Gene3D" id="3.40.50.10490">
    <property type="entry name" value="Glucose-6-phosphate isomerase like protein, domain 1"/>
    <property type="match status" value="2"/>
</dbReference>
<dbReference type="GO" id="GO:0006047">
    <property type="term" value="P:UDP-N-acetylglucosamine metabolic process"/>
    <property type="evidence" value="ECO:0007669"/>
    <property type="project" value="TreeGrafter"/>
</dbReference>
<dbReference type="GO" id="GO:0006487">
    <property type="term" value="P:protein N-linked glycosylation"/>
    <property type="evidence" value="ECO:0007669"/>
    <property type="project" value="TreeGrafter"/>
</dbReference>
<dbReference type="PANTHER" id="PTHR10937">
    <property type="entry name" value="GLUCOSAMINE--FRUCTOSE-6-PHOSPHATE AMINOTRANSFERASE, ISOMERIZING"/>
    <property type="match status" value="1"/>
</dbReference>
<name>A0A6M8HLK7_9PROT</name>
<evidence type="ECO:0000259" key="7">
    <source>
        <dbReference type="PROSITE" id="PS51464"/>
    </source>
</evidence>
<dbReference type="PANTHER" id="PTHR10937:SF0">
    <property type="entry name" value="GLUTAMINE--FRUCTOSE-6-PHOSPHATE TRANSAMINASE (ISOMERIZING)"/>
    <property type="match status" value="1"/>
</dbReference>
<evidence type="ECO:0000256" key="3">
    <source>
        <dbReference type="ARBA" id="ARBA00016090"/>
    </source>
</evidence>
<dbReference type="RefSeq" id="WP_172443436.1">
    <property type="nucleotide sequence ID" value="NZ_CP053708.1"/>
</dbReference>
<organism evidence="8 9">
    <name type="scientific">Lichenicola cladoniae</name>
    <dbReference type="NCBI Taxonomy" id="1484109"/>
    <lineage>
        <taxon>Bacteria</taxon>
        <taxon>Pseudomonadati</taxon>
        <taxon>Pseudomonadota</taxon>
        <taxon>Alphaproteobacteria</taxon>
        <taxon>Acetobacterales</taxon>
        <taxon>Acetobacteraceae</taxon>
        <taxon>Lichenicola</taxon>
    </lineage>
</organism>
<keyword evidence="6" id="KW-0315">Glutamine amidotransferase</keyword>
<dbReference type="Proteomes" id="UP000500767">
    <property type="component" value="Chromosome"/>
</dbReference>
<gene>
    <name evidence="8" type="ORF">HN018_03505</name>
</gene>
<dbReference type="PROSITE" id="PS51464">
    <property type="entry name" value="SIS"/>
    <property type="match status" value="2"/>
</dbReference>
<dbReference type="SUPFAM" id="SSF53697">
    <property type="entry name" value="SIS domain"/>
    <property type="match status" value="1"/>
</dbReference>
<proteinExistence type="predicted"/>
<dbReference type="KEGG" id="lck:HN018_03505"/>
<dbReference type="InterPro" id="IPR001347">
    <property type="entry name" value="SIS_dom"/>
</dbReference>
<keyword evidence="9" id="KW-1185">Reference proteome</keyword>
<sequence>MIAPLTPLLGDNSPLDDQARALIAGLFEKEAQLMASLPTDDPQDPKRLRRVMLTRTEMFAQPDAITNTLTREAEAIETVARDLAGRSIRRVVLTGCGDSLAVMIGARLLLEEMLGVVCEPMQALDLAYYYKRGLGPQTLVVTLSSSGTTTRTVEAALVANALGALTLALSNTPGSALMTQSTHGLVVHAERRGWPTQSSTAAMAMLCRVAIRVGILRGVPGAPALETALSKLPRQMASSLTALDAVMADLARIEADRGMYLYAGGGPAYASALFGAVKMKECSPDHAIAIPIEEFHHYNSLKPNDPLFVLAPDGPSVPRARDTAFEGQRWRGRVYGVVTGEEDALDPFCDQVIRLEAVPESLAAFTFTLPLQLFAYHAAMEKFIRAGTTIPAQPE</sequence>
<dbReference type="GO" id="GO:0004360">
    <property type="term" value="F:glutamine-fructose-6-phosphate transaminase (isomerizing) activity"/>
    <property type="evidence" value="ECO:0007669"/>
    <property type="project" value="UniProtKB-EC"/>
</dbReference>
<evidence type="ECO:0000256" key="6">
    <source>
        <dbReference type="ARBA" id="ARBA00022962"/>
    </source>
</evidence>
<protein>
    <recommendedName>
        <fullName evidence="3">Glutamine--fructose-6-phosphate aminotransferase [isomerizing]</fullName>
        <ecNumber evidence="2">2.6.1.16</ecNumber>
    </recommendedName>
</protein>
<dbReference type="CDD" id="cd05009">
    <property type="entry name" value="SIS_GlmS_GlmD_2"/>
    <property type="match status" value="1"/>
</dbReference>
<dbReference type="InterPro" id="IPR035466">
    <property type="entry name" value="GlmS/AgaS_SIS"/>
</dbReference>
<dbReference type="Pfam" id="PF01380">
    <property type="entry name" value="SIS"/>
    <property type="match status" value="2"/>
</dbReference>
<keyword evidence="5" id="KW-0677">Repeat</keyword>
<dbReference type="CDD" id="cd05008">
    <property type="entry name" value="SIS_GlmS_GlmD_1"/>
    <property type="match status" value="1"/>
</dbReference>
<keyword evidence="4" id="KW-0032">Aminotransferase</keyword>
<feature type="domain" description="SIS" evidence="7">
    <location>
        <begin position="79"/>
        <end position="220"/>
    </location>
</feature>